<dbReference type="Gene3D" id="3.40.50.880">
    <property type="match status" value="1"/>
</dbReference>
<gene>
    <name evidence="2" type="ORF">LCGC14_1006690</name>
</gene>
<sequence length="227" mass="25757">MQKVAILQHAEGEWIGSMDAWFADKAYELTTYRLDKGESLPTLDTYDWLLIMGGPMSVYDEETYAWLAPEKKLILDSIEAGRKVLGICLGGQLIASAMGAKVYRNEQQEIGWYPVNKTDPSAEWMPESLTPLSWHGDCFEVPINTIPFASSIVTPYQGFHLDQRVWALQFHLEAQDGTVESFFSVENSELPEGEYVQSKTDLFDDDVYLEQSREAIFALLDQLEAVR</sequence>
<dbReference type="CDD" id="cd01741">
    <property type="entry name" value="GATase1_1"/>
    <property type="match status" value="1"/>
</dbReference>
<reference evidence="2" key="1">
    <citation type="journal article" date="2015" name="Nature">
        <title>Complex archaea that bridge the gap between prokaryotes and eukaryotes.</title>
        <authorList>
            <person name="Spang A."/>
            <person name="Saw J.H."/>
            <person name="Jorgensen S.L."/>
            <person name="Zaremba-Niedzwiedzka K."/>
            <person name="Martijn J."/>
            <person name="Lind A.E."/>
            <person name="van Eijk R."/>
            <person name="Schleper C."/>
            <person name="Guy L."/>
            <person name="Ettema T.J."/>
        </authorList>
    </citation>
    <scope>NUCLEOTIDE SEQUENCE</scope>
</reference>
<dbReference type="InterPro" id="IPR044992">
    <property type="entry name" value="ChyE-like"/>
</dbReference>
<dbReference type="InterPro" id="IPR029062">
    <property type="entry name" value="Class_I_gatase-like"/>
</dbReference>
<evidence type="ECO:0000259" key="1">
    <source>
        <dbReference type="Pfam" id="PF00117"/>
    </source>
</evidence>
<dbReference type="EMBL" id="LAZR01003925">
    <property type="protein sequence ID" value="KKN13410.1"/>
    <property type="molecule type" value="Genomic_DNA"/>
</dbReference>
<dbReference type="AlphaFoldDB" id="A0A0F9N1L4"/>
<evidence type="ECO:0000313" key="2">
    <source>
        <dbReference type="EMBL" id="KKN13410.1"/>
    </source>
</evidence>
<protein>
    <recommendedName>
        <fullName evidence="1">Glutamine amidotransferase domain-containing protein</fullName>
    </recommendedName>
</protein>
<dbReference type="PROSITE" id="PS51273">
    <property type="entry name" value="GATASE_TYPE_1"/>
    <property type="match status" value="1"/>
</dbReference>
<feature type="domain" description="Glutamine amidotransferase" evidence="1">
    <location>
        <begin position="30"/>
        <end position="178"/>
    </location>
</feature>
<dbReference type="GO" id="GO:0005829">
    <property type="term" value="C:cytosol"/>
    <property type="evidence" value="ECO:0007669"/>
    <property type="project" value="TreeGrafter"/>
</dbReference>
<dbReference type="PANTHER" id="PTHR42695">
    <property type="entry name" value="GLUTAMINE AMIDOTRANSFERASE YLR126C-RELATED"/>
    <property type="match status" value="1"/>
</dbReference>
<dbReference type="SUPFAM" id="SSF52317">
    <property type="entry name" value="Class I glutamine amidotransferase-like"/>
    <property type="match status" value="1"/>
</dbReference>
<comment type="caution">
    <text evidence="2">The sequence shown here is derived from an EMBL/GenBank/DDBJ whole genome shotgun (WGS) entry which is preliminary data.</text>
</comment>
<accession>A0A0F9N1L4</accession>
<dbReference type="Pfam" id="PF00117">
    <property type="entry name" value="GATase"/>
    <property type="match status" value="1"/>
</dbReference>
<dbReference type="PANTHER" id="PTHR42695:SF5">
    <property type="entry name" value="GLUTAMINE AMIDOTRANSFERASE YLR126C-RELATED"/>
    <property type="match status" value="1"/>
</dbReference>
<name>A0A0F9N1L4_9ZZZZ</name>
<dbReference type="FunFam" id="3.40.50.880:FF:000033">
    <property type="entry name" value="Glutamine amidotransferase class-I"/>
    <property type="match status" value="1"/>
</dbReference>
<organism evidence="2">
    <name type="scientific">marine sediment metagenome</name>
    <dbReference type="NCBI Taxonomy" id="412755"/>
    <lineage>
        <taxon>unclassified sequences</taxon>
        <taxon>metagenomes</taxon>
        <taxon>ecological metagenomes</taxon>
    </lineage>
</organism>
<dbReference type="InterPro" id="IPR017926">
    <property type="entry name" value="GATASE"/>
</dbReference>
<proteinExistence type="predicted"/>